<dbReference type="EMBL" id="JBGNUJ010000003">
    <property type="protein sequence ID" value="KAL3962377.1"/>
    <property type="molecule type" value="Genomic_DNA"/>
</dbReference>
<evidence type="ECO:0000313" key="2">
    <source>
        <dbReference type="Proteomes" id="UP001638806"/>
    </source>
</evidence>
<name>A0ACC4E194_PURLI</name>
<dbReference type="Proteomes" id="UP001638806">
    <property type="component" value="Unassembled WGS sequence"/>
</dbReference>
<gene>
    <name evidence="1" type="ORF">ACCO45_003900</name>
</gene>
<accession>A0ACC4E194</accession>
<keyword evidence="2" id="KW-1185">Reference proteome</keyword>
<organism evidence="1 2">
    <name type="scientific">Purpureocillium lilacinum</name>
    <name type="common">Paecilomyces lilacinus</name>
    <dbReference type="NCBI Taxonomy" id="33203"/>
    <lineage>
        <taxon>Eukaryota</taxon>
        <taxon>Fungi</taxon>
        <taxon>Dikarya</taxon>
        <taxon>Ascomycota</taxon>
        <taxon>Pezizomycotina</taxon>
        <taxon>Sordariomycetes</taxon>
        <taxon>Hypocreomycetidae</taxon>
        <taxon>Hypocreales</taxon>
        <taxon>Ophiocordycipitaceae</taxon>
        <taxon>Purpureocillium</taxon>
    </lineage>
</organism>
<sequence>MDDGNGAALRAFQSEVPNLTEMVGMLGCRVAATRFENLYGQASRPRHSPPHRAAPQHSTPLGHTSPLKHRTAHLHGRHGLQHLTSPQRQARHHIASTGEPPIAQGTQAGIKHRVLPKPSGRARDGPPAASHSDSQSINPSAHRCARLRNAIRVCPGARRPLHSLDWVASWADPRPDVIDLLSLRNRRPSQGARAQDPGWPRRRRSSALRRRTRRLILGPLAAEDDPHPRSALPRRSSGSHGPLSVPFIHVVGVKNHRHRLPWNHVETAPRVPMRRSSDASSRIVTAKVLLCRPHQDSSAAGFQMPSSIARHQRMACRLSRFGPRAVVASSSTYI</sequence>
<evidence type="ECO:0000313" key="1">
    <source>
        <dbReference type="EMBL" id="KAL3962377.1"/>
    </source>
</evidence>
<protein>
    <submittedName>
        <fullName evidence="1">Uncharacterized protein</fullName>
    </submittedName>
</protein>
<reference evidence="1" key="1">
    <citation type="submission" date="2024-12" db="EMBL/GenBank/DDBJ databases">
        <title>Comparative genomics and development of molecular markers within Purpureocillium lilacinum and among Purpureocillium species.</title>
        <authorList>
            <person name="Yeh Z.-Y."/>
            <person name="Ni N.-T."/>
            <person name="Lo P.-H."/>
            <person name="Mushyakhwo K."/>
            <person name="Lin C.-F."/>
            <person name="Nai Y.-S."/>
        </authorList>
    </citation>
    <scope>NUCLEOTIDE SEQUENCE</scope>
    <source>
        <strain evidence="1">NCHU-NPUST-175</strain>
    </source>
</reference>
<proteinExistence type="predicted"/>
<comment type="caution">
    <text evidence="1">The sequence shown here is derived from an EMBL/GenBank/DDBJ whole genome shotgun (WGS) entry which is preliminary data.</text>
</comment>